<evidence type="ECO:0000256" key="1">
    <source>
        <dbReference type="ARBA" id="ARBA00004651"/>
    </source>
</evidence>
<dbReference type="AlphaFoldDB" id="F0Q2M8"/>
<reference evidence="9" key="1">
    <citation type="submission" date="2011-02" db="EMBL/GenBank/DDBJ databases">
        <title>Complete sequence of Acidovorax avenae subsp. avenae ATCC 19860.</title>
        <authorList>
            <consortium name="US DOE Joint Genome Institute"/>
            <person name="Lucas S."/>
            <person name="Copeland A."/>
            <person name="Lapidus A."/>
            <person name="Cheng J.-F."/>
            <person name="Goodwin L."/>
            <person name="Pitluck S."/>
            <person name="Chertkov O."/>
            <person name="Held B."/>
            <person name="Detter J.C."/>
            <person name="Han C."/>
            <person name="Tapia R."/>
            <person name="Land M."/>
            <person name="Hauser L."/>
            <person name="Kyrpides N."/>
            <person name="Ivanova N."/>
            <person name="Ovchinnikova G."/>
            <person name="Pagani I."/>
            <person name="Gordon S."/>
            <person name="Woyke T."/>
        </authorList>
    </citation>
    <scope>NUCLEOTIDE SEQUENCE</scope>
    <source>
        <strain evidence="9">ATCC 19860</strain>
    </source>
</reference>
<protein>
    <submittedName>
        <fullName evidence="9">Binding-protein-dependent transport systems inner membrane component</fullName>
    </submittedName>
</protein>
<keyword evidence="2 7" id="KW-0813">Transport</keyword>
<dbReference type="Pfam" id="PF19300">
    <property type="entry name" value="BPD_transp_1_N"/>
    <property type="match status" value="1"/>
</dbReference>
<dbReference type="GeneID" id="34239938"/>
<feature type="transmembrane region" description="Helical" evidence="7">
    <location>
        <begin position="260"/>
        <end position="282"/>
    </location>
</feature>
<feature type="transmembrane region" description="Helical" evidence="7">
    <location>
        <begin position="33"/>
        <end position="51"/>
    </location>
</feature>
<dbReference type="CDD" id="cd06261">
    <property type="entry name" value="TM_PBP2"/>
    <property type="match status" value="1"/>
</dbReference>
<evidence type="ECO:0000256" key="6">
    <source>
        <dbReference type="ARBA" id="ARBA00023136"/>
    </source>
</evidence>
<dbReference type="PANTHER" id="PTHR43163">
    <property type="entry name" value="DIPEPTIDE TRANSPORT SYSTEM PERMEASE PROTEIN DPPB-RELATED"/>
    <property type="match status" value="1"/>
</dbReference>
<evidence type="ECO:0000313" key="10">
    <source>
        <dbReference type="Proteomes" id="UP000002482"/>
    </source>
</evidence>
<dbReference type="Gene3D" id="1.10.3720.10">
    <property type="entry name" value="MetI-like"/>
    <property type="match status" value="1"/>
</dbReference>
<name>F0Q2M8_PARA1</name>
<feature type="transmembrane region" description="Helical" evidence="7">
    <location>
        <begin position="132"/>
        <end position="151"/>
    </location>
</feature>
<proteinExistence type="inferred from homology"/>
<dbReference type="RefSeq" id="WP_013596271.1">
    <property type="nucleotide sequence ID" value="NC_015138.1"/>
</dbReference>
<dbReference type="GO" id="GO:0071916">
    <property type="term" value="F:dipeptide transmembrane transporter activity"/>
    <property type="evidence" value="ECO:0007669"/>
    <property type="project" value="TreeGrafter"/>
</dbReference>
<keyword evidence="10" id="KW-1185">Reference proteome</keyword>
<keyword evidence="6 7" id="KW-0472">Membrane</keyword>
<dbReference type="InterPro" id="IPR045621">
    <property type="entry name" value="BPD_transp_1_N"/>
</dbReference>
<comment type="subcellular location">
    <subcellularLocation>
        <location evidence="1 7">Cell membrane</location>
        <topology evidence="1 7">Multi-pass membrane protein</topology>
    </subcellularLocation>
</comment>
<dbReference type="InterPro" id="IPR000515">
    <property type="entry name" value="MetI-like"/>
</dbReference>
<feature type="transmembrane region" description="Helical" evidence="7">
    <location>
        <begin position="163"/>
        <end position="186"/>
    </location>
</feature>
<dbReference type="SUPFAM" id="SSF161098">
    <property type="entry name" value="MetI-like"/>
    <property type="match status" value="1"/>
</dbReference>
<dbReference type="InterPro" id="IPR035906">
    <property type="entry name" value="MetI-like_sf"/>
</dbReference>
<dbReference type="EMBL" id="CP002521">
    <property type="protein sequence ID" value="ADX47795.1"/>
    <property type="molecule type" value="Genomic_DNA"/>
</dbReference>
<feature type="domain" description="ABC transmembrane type-1" evidence="8">
    <location>
        <begin position="124"/>
        <end position="321"/>
    </location>
</feature>
<dbReference type="Proteomes" id="UP000002482">
    <property type="component" value="Chromosome"/>
</dbReference>
<dbReference type="GO" id="GO:0005886">
    <property type="term" value="C:plasma membrane"/>
    <property type="evidence" value="ECO:0007669"/>
    <property type="project" value="UniProtKB-SubCell"/>
</dbReference>
<organism evidence="9 10">
    <name type="scientific">Paracidovorax avenae (strain ATCC 19860 / DSM 7227 / CCUG 15838 / JCM 20985 / LMG 2117 / NCPPB 1011)</name>
    <name type="common">Acidovorax avenae</name>
    <dbReference type="NCBI Taxonomy" id="643561"/>
    <lineage>
        <taxon>Bacteria</taxon>
        <taxon>Pseudomonadati</taxon>
        <taxon>Pseudomonadota</taxon>
        <taxon>Betaproteobacteria</taxon>
        <taxon>Burkholderiales</taxon>
        <taxon>Comamonadaceae</taxon>
        <taxon>Paracidovorax</taxon>
    </lineage>
</organism>
<feature type="transmembrane region" description="Helical" evidence="7">
    <location>
        <begin position="198"/>
        <end position="218"/>
    </location>
</feature>
<dbReference type="Pfam" id="PF00528">
    <property type="entry name" value="BPD_transp_1"/>
    <property type="match status" value="1"/>
</dbReference>
<keyword evidence="5 7" id="KW-1133">Transmembrane helix</keyword>
<evidence type="ECO:0000256" key="2">
    <source>
        <dbReference type="ARBA" id="ARBA00022448"/>
    </source>
</evidence>
<feature type="transmembrane region" description="Helical" evidence="7">
    <location>
        <begin position="302"/>
        <end position="328"/>
    </location>
</feature>
<keyword evidence="3" id="KW-1003">Cell membrane</keyword>
<dbReference type="OrthoDB" id="9803623at2"/>
<comment type="similarity">
    <text evidence="7">Belongs to the binding-protein-dependent transport system permease family.</text>
</comment>
<dbReference type="KEGG" id="aaa:Acav_3905"/>
<dbReference type="PANTHER" id="PTHR43163:SF6">
    <property type="entry name" value="DIPEPTIDE TRANSPORT SYSTEM PERMEASE PROTEIN DPPB-RELATED"/>
    <property type="match status" value="1"/>
</dbReference>
<keyword evidence="4 7" id="KW-0812">Transmembrane</keyword>
<evidence type="ECO:0000256" key="4">
    <source>
        <dbReference type="ARBA" id="ARBA00022692"/>
    </source>
</evidence>
<accession>F0Q2M8</accession>
<evidence type="ECO:0000256" key="5">
    <source>
        <dbReference type="ARBA" id="ARBA00022989"/>
    </source>
</evidence>
<evidence type="ECO:0000256" key="3">
    <source>
        <dbReference type="ARBA" id="ARBA00022475"/>
    </source>
</evidence>
<sequence length="338" mass="35265">MTTRTSPMTSSSTSSTGTATAERIWARMLLRRVLQAVALALIVGTLCFAMARLLPGDMATRIAAGRYGYDLVSNAAAAAVRGELGLDRPVWQALLAWWGDIARLDLGTSYVSGDPVWREIAHPLAATVELSLAALLTGMALGLPAGIWTGLHPGGRIDRAMAALAVLLRATPPFLLAVLLMLAMAVHLGMLPVAGDDHAASLLLPALTLGLVLAAGLARVSGAAMRQAAASPSLAFARSKGLTDGQALWRHGLPQAALPVMAYLGVQGVFLVEGAVVVETLFAWPGIGHALVHAVFGRDVPMIQGAALCMGLLFVFFNLLVDAACVAIDPRRSTEVRA</sequence>
<gene>
    <name evidence="9" type="ordered locus">Acav_3905</name>
</gene>
<evidence type="ECO:0000313" key="9">
    <source>
        <dbReference type="EMBL" id="ADX47795.1"/>
    </source>
</evidence>
<dbReference type="HOGENOM" id="CLU_036879_0_2_4"/>
<dbReference type="PROSITE" id="PS50928">
    <property type="entry name" value="ABC_TM1"/>
    <property type="match status" value="1"/>
</dbReference>
<evidence type="ECO:0000259" key="8">
    <source>
        <dbReference type="PROSITE" id="PS50928"/>
    </source>
</evidence>
<evidence type="ECO:0000256" key="7">
    <source>
        <dbReference type="RuleBase" id="RU363032"/>
    </source>
</evidence>